<dbReference type="PANTHER" id="PTHR19359">
    <property type="entry name" value="CYTOCHROME B5"/>
    <property type="match status" value="1"/>
</dbReference>
<evidence type="ECO:0000256" key="9">
    <source>
        <dbReference type="ARBA" id="ARBA00022989"/>
    </source>
</evidence>
<dbReference type="InterPro" id="IPR001199">
    <property type="entry name" value="Cyt_B5-like_heme/steroid-bd"/>
</dbReference>
<dbReference type="EMBL" id="JAAAHW010004269">
    <property type="protein sequence ID" value="KAF9976318.1"/>
    <property type="molecule type" value="Genomic_DNA"/>
</dbReference>
<keyword evidence="2" id="KW-0813">Transport</keyword>
<evidence type="ECO:0000313" key="17">
    <source>
        <dbReference type="Proteomes" id="UP000749646"/>
    </source>
</evidence>
<dbReference type="InterPro" id="IPR018506">
    <property type="entry name" value="Cyt_B5_heme-BS"/>
</dbReference>
<gene>
    <name evidence="16" type="ORF">BGZ65_007880</name>
</gene>
<dbReference type="Proteomes" id="UP000749646">
    <property type="component" value="Unassembled WGS sequence"/>
</dbReference>
<dbReference type="Pfam" id="PF00173">
    <property type="entry name" value="Cyt-b5"/>
    <property type="match status" value="1"/>
</dbReference>
<dbReference type="OrthoDB" id="260519at2759"/>
<keyword evidence="4" id="KW-0812">Transmembrane</keyword>
<comment type="similarity">
    <text evidence="13 14">Belongs to the cytochrome b5 family.</text>
</comment>
<evidence type="ECO:0000259" key="15">
    <source>
        <dbReference type="PROSITE" id="PS50255"/>
    </source>
</evidence>
<dbReference type="SMART" id="SM01117">
    <property type="entry name" value="Cyt-b5"/>
    <property type="match status" value="1"/>
</dbReference>
<accession>A0A9P6M865</accession>
<evidence type="ECO:0000256" key="6">
    <source>
        <dbReference type="ARBA" id="ARBA00022824"/>
    </source>
</evidence>
<keyword evidence="11" id="KW-0472">Membrane</keyword>
<evidence type="ECO:0000256" key="7">
    <source>
        <dbReference type="ARBA" id="ARBA00022848"/>
    </source>
</evidence>
<keyword evidence="7" id="KW-0492">Microsome</keyword>
<dbReference type="PROSITE" id="PS00191">
    <property type="entry name" value="CYTOCHROME_B5_1"/>
    <property type="match status" value="1"/>
</dbReference>
<dbReference type="PANTHER" id="PTHR19359:SF150">
    <property type="entry name" value="CYTOCHROME B5"/>
    <property type="match status" value="1"/>
</dbReference>
<dbReference type="GO" id="GO:0046872">
    <property type="term" value="F:metal ion binding"/>
    <property type="evidence" value="ECO:0007669"/>
    <property type="project" value="UniProtKB-UniRule"/>
</dbReference>
<comment type="subcellular location">
    <subcellularLocation>
        <location evidence="1">Endoplasmic reticulum membrane</location>
        <topology evidence="1">Single-pass membrane protein</topology>
        <orientation evidence="1">Cytoplasmic side</orientation>
    </subcellularLocation>
    <subcellularLocation>
        <location evidence="12">Microsome membrane</location>
        <topology evidence="12">Single-pass membrane protein</topology>
        <orientation evidence="12">Cytoplasmic side</orientation>
    </subcellularLocation>
</comment>
<evidence type="ECO:0000256" key="4">
    <source>
        <dbReference type="ARBA" id="ARBA00022692"/>
    </source>
</evidence>
<keyword evidence="9" id="KW-1133">Transmembrane helix</keyword>
<evidence type="ECO:0000256" key="2">
    <source>
        <dbReference type="ARBA" id="ARBA00022448"/>
    </source>
</evidence>
<evidence type="ECO:0000256" key="10">
    <source>
        <dbReference type="ARBA" id="ARBA00023004"/>
    </source>
</evidence>
<dbReference type="GO" id="GO:0005789">
    <property type="term" value="C:endoplasmic reticulum membrane"/>
    <property type="evidence" value="ECO:0007669"/>
    <property type="project" value="UniProtKB-SubCell"/>
</dbReference>
<evidence type="ECO:0000256" key="3">
    <source>
        <dbReference type="ARBA" id="ARBA00022617"/>
    </source>
</evidence>
<keyword evidence="8" id="KW-0249">Electron transport</keyword>
<dbReference type="FunFam" id="3.10.120.10:FF:000002">
    <property type="entry name" value="Cytochrome b5 type B"/>
    <property type="match status" value="1"/>
</dbReference>
<keyword evidence="17" id="KW-1185">Reference proteome</keyword>
<dbReference type="InterPro" id="IPR036400">
    <property type="entry name" value="Cyt_B5-like_heme/steroid_sf"/>
</dbReference>
<dbReference type="InterPro" id="IPR050668">
    <property type="entry name" value="Cytochrome_b5"/>
</dbReference>
<evidence type="ECO:0000256" key="14">
    <source>
        <dbReference type="RuleBase" id="RU362121"/>
    </source>
</evidence>
<dbReference type="AlphaFoldDB" id="A0A9P6M865"/>
<dbReference type="PRINTS" id="PR00363">
    <property type="entry name" value="CYTOCHROMEB5"/>
</dbReference>
<comment type="caution">
    <text evidence="16">The sequence shown here is derived from an EMBL/GenBank/DDBJ whole genome shotgun (WGS) entry which is preliminary data.</text>
</comment>
<keyword evidence="10 14" id="KW-0408">Iron</keyword>
<keyword evidence="6" id="KW-0256">Endoplasmic reticulum</keyword>
<protein>
    <recommendedName>
        <fullName evidence="15">Cytochrome b5 heme-binding domain-containing protein</fullName>
    </recommendedName>
</protein>
<dbReference type="GO" id="GO:0020037">
    <property type="term" value="F:heme binding"/>
    <property type="evidence" value="ECO:0007669"/>
    <property type="project" value="UniProtKB-UniRule"/>
</dbReference>
<dbReference type="SUPFAM" id="SSF55856">
    <property type="entry name" value="Cytochrome b5-like heme/steroid binding domain"/>
    <property type="match status" value="1"/>
</dbReference>
<feature type="domain" description="Cytochrome b5 heme-binding" evidence="15">
    <location>
        <begin position="4"/>
        <end position="80"/>
    </location>
</feature>
<evidence type="ECO:0000256" key="5">
    <source>
        <dbReference type="ARBA" id="ARBA00022723"/>
    </source>
</evidence>
<evidence type="ECO:0000256" key="8">
    <source>
        <dbReference type="ARBA" id="ARBA00022982"/>
    </source>
</evidence>
<evidence type="ECO:0000313" key="16">
    <source>
        <dbReference type="EMBL" id="KAF9976318.1"/>
    </source>
</evidence>
<keyword evidence="5 14" id="KW-0479">Metal-binding</keyword>
<name>A0A9P6M865_9FUNG</name>
<proteinExistence type="inferred from homology"/>
<evidence type="ECO:0000256" key="13">
    <source>
        <dbReference type="ARBA" id="ARBA00038168"/>
    </source>
</evidence>
<evidence type="ECO:0000256" key="12">
    <source>
        <dbReference type="ARBA" id="ARBA00037877"/>
    </source>
</evidence>
<organism evidence="16 17">
    <name type="scientific">Modicella reniformis</name>
    <dbReference type="NCBI Taxonomy" id="1440133"/>
    <lineage>
        <taxon>Eukaryota</taxon>
        <taxon>Fungi</taxon>
        <taxon>Fungi incertae sedis</taxon>
        <taxon>Mucoromycota</taxon>
        <taxon>Mortierellomycotina</taxon>
        <taxon>Mortierellomycetes</taxon>
        <taxon>Mortierellales</taxon>
        <taxon>Mortierellaceae</taxon>
        <taxon>Modicella</taxon>
    </lineage>
</organism>
<reference evidence="16" key="1">
    <citation type="journal article" date="2020" name="Fungal Divers.">
        <title>Resolving the Mortierellaceae phylogeny through synthesis of multi-gene phylogenetics and phylogenomics.</title>
        <authorList>
            <person name="Vandepol N."/>
            <person name="Liber J."/>
            <person name="Desiro A."/>
            <person name="Na H."/>
            <person name="Kennedy M."/>
            <person name="Barry K."/>
            <person name="Grigoriev I.V."/>
            <person name="Miller A.N."/>
            <person name="O'Donnell K."/>
            <person name="Stajich J.E."/>
            <person name="Bonito G."/>
        </authorList>
    </citation>
    <scope>NUCLEOTIDE SEQUENCE</scope>
    <source>
        <strain evidence="16">MES-2147</strain>
    </source>
</reference>
<dbReference type="PROSITE" id="PS50255">
    <property type="entry name" value="CYTOCHROME_B5_2"/>
    <property type="match status" value="1"/>
</dbReference>
<evidence type="ECO:0000256" key="1">
    <source>
        <dbReference type="ARBA" id="ARBA00004131"/>
    </source>
</evidence>
<keyword evidence="3 14" id="KW-0349">Heme</keyword>
<sequence>MSEIKNFTMADLAQHSTRDDLYLAIGGKVYDCTTFIDEHPGGEEVLLDEAGKDATESFDDVGHSNQARDQLREMYVGEFKNDNAGKKDKPGVKTTSKTITTAQSLESGRFVSWVKAFF</sequence>
<dbReference type="Gene3D" id="3.10.120.10">
    <property type="entry name" value="Cytochrome b5-like heme/steroid binding domain"/>
    <property type="match status" value="1"/>
</dbReference>
<evidence type="ECO:0000256" key="11">
    <source>
        <dbReference type="ARBA" id="ARBA00023136"/>
    </source>
</evidence>